<dbReference type="EMBL" id="JADBEB010000001">
    <property type="protein sequence ID" value="MBE1489374.1"/>
    <property type="molecule type" value="Genomic_DNA"/>
</dbReference>
<dbReference type="Proteomes" id="UP000649753">
    <property type="component" value="Unassembled WGS sequence"/>
</dbReference>
<dbReference type="PANTHER" id="PTHR43792">
    <property type="entry name" value="GNAT FAMILY, PUTATIVE (AFU_ORTHOLOGUE AFUA_3G00765)-RELATED-RELATED"/>
    <property type="match status" value="1"/>
</dbReference>
<sequence>MSVLQKSGLRPGYPVRTERLLLRPLTVSDVDALFAYRSRPDVCRYVPFEPMTREVLHERLASSWANTDLTDEGQALTLGIEVAGTGRLVGDVVLFWHSREHGGGEIGYVVNPDFSGDGYATEAARALLQLGFDDLGLHRIVARIDERNEPSAKVARRLGMRQEARLVRNELFKGEWSTELDFAMLDEEWPAYRTPR</sequence>
<organism evidence="2 3">
    <name type="scientific">Plantactinospora soyae</name>
    <dbReference type="NCBI Taxonomy" id="1544732"/>
    <lineage>
        <taxon>Bacteria</taxon>
        <taxon>Bacillati</taxon>
        <taxon>Actinomycetota</taxon>
        <taxon>Actinomycetes</taxon>
        <taxon>Micromonosporales</taxon>
        <taxon>Micromonosporaceae</taxon>
        <taxon>Plantactinospora</taxon>
    </lineage>
</organism>
<dbReference type="Pfam" id="PF13302">
    <property type="entry name" value="Acetyltransf_3"/>
    <property type="match status" value="1"/>
</dbReference>
<reference evidence="2" key="1">
    <citation type="submission" date="2020-10" db="EMBL/GenBank/DDBJ databases">
        <title>Sequencing the genomes of 1000 actinobacteria strains.</title>
        <authorList>
            <person name="Klenk H.-P."/>
        </authorList>
    </citation>
    <scope>NUCLEOTIDE SEQUENCE</scope>
    <source>
        <strain evidence="2">DSM 46832</strain>
    </source>
</reference>
<feature type="domain" description="N-acetyltransferase" evidence="1">
    <location>
        <begin position="20"/>
        <end position="181"/>
    </location>
</feature>
<dbReference type="PANTHER" id="PTHR43792:SF1">
    <property type="entry name" value="N-ACETYLTRANSFERASE DOMAIN-CONTAINING PROTEIN"/>
    <property type="match status" value="1"/>
</dbReference>
<comment type="caution">
    <text evidence="2">The sequence shown here is derived from an EMBL/GenBank/DDBJ whole genome shotgun (WGS) entry which is preliminary data.</text>
</comment>
<dbReference type="SUPFAM" id="SSF55729">
    <property type="entry name" value="Acyl-CoA N-acyltransferases (Nat)"/>
    <property type="match status" value="1"/>
</dbReference>
<evidence type="ECO:0000259" key="1">
    <source>
        <dbReference type="PROSITE" id="PS51186"/>
    </source>
</evidence>
<dbReference type="PROSITE" id="PS51186">
    <property type="entry name" value="GNAT"/>
    <property type="match status" value="1"/>
</dbReference>
<evidence type="ECO:0000313" key="2">
    <source>
        <dbReference type="EMBL" id="MBE1489374.1"/>
    </source>
</evidence>
<dbReference type="AlphaFoldDB" id="A0A927R7F1"/>
<dbReference type="RefSeq" id="WP_318783387.1">
    <property type="nucleotide sequence ID" value="NZ_JADBEB010000001.1"/>
</dbReference>
<dbReference type="InterPro" id="IPR000182">
    <property type="entry name" value="GNAT_dom"/>
</dbReference>
<keyword evidence="3" id="KW-1185">Reference proteome</keyword>
<proteinExistence type="predicted"/>
<dbReference type="GO" id="GO:0016747">
    <property type="term" value="F:acyltransferase activity, transferring groups other than amino-acyl groups"/>
    <property type="evidence" value="ECO:0007669"/>
    <property type="project" value="InterPro"/>
</dbReference>
<evidence type="ECO:0000313" key="3">
    <source>
        <dbReference type="Proteomes" id="UP000649753"/>
    </source>
</evidence>
<name>A0A927R7F1_9ACTN</name>
<gene>
    <name evidence="2" type="ORF">H4W31_005012</name>
</gene>
<dbReference type="InterPro" id="IPR051531">
    <property type="entry name" value="N-acetyltransferase"/>
</dbReference>
<accession>A0A927R7F1</accession>
<dbReference type="Gene3D" id="3.40.630.30">
    <property type="match status" value="1"/>
</dbReference>
<dbReference type="InterPro" id="IPR016181">
    <property type="entry name" value="Acyl_CoA_acyltransferase"/>
</dbReference>
<protein>
    <submittedName>
        <fullName evidence="2">RimJ/RimL family protein N-acetyltransferase</fullName>
    </submittedName>
</protein>